<dbReference type="Gene3D" id="3.30.428.10">
    <property type="entry name" value="HIT-like"/>
    <property type="match status" value="1"/>
</dbReference>
<organism evidence="1 2">
    <name type="scientific">Pseudomonas eucalypticola</name>
    <dbReference type="NCBI Taxonomy" id="2599595"/>
    <lineage>
        <taxon>Bacteria</taxon>
        <taxon>Pseudomonadati</taxon>
        <taxon>Pseudomonadota</taxon>
        <taxon>Gammaproteobacteria</taxon>
        <taxon>Pseudomonadales</taxon>
        <taxon>Pseudomonadaceae</taxon>
        <taxon>Pseudomonas</taxon>
    </lineage>
</organism>
<sequence length="162" mass="18343">MDIPPRFIIHESPHWVVNHRLDSALPGYVMLSAKQMTNSLAALGAQALAELGAFQASIQHAIETLLHPQRLYISRFGHEAGYSIHFHFIPIYPWVETLFWQKERYRTLQAFGSRDNAESQTDGAELTLFVWREFCERPEPPMAQGPSVDQAINMLRGALGAV</sequence>
<accession>A0A7D5D8T5</accession>
<name>A0A7D5D8T5_9PSED</name>
<evidence type="ECO:0000313" key="2">
    <source>
        <dbReference type="Proteomes" id="UP000509568"/>
    </source>
</evidence>
<evidence type="ECO:0000313" key="1">
    <source>
        <dbReference type="EMBL" id="QKZ05698.1"/>
    </source>
</evidence>
<gene>
    <name evidence="1" type="ORF">HWQ56_18600</name>
</gene>
<reference evidence="1 2" key="1">
    <citation type="submission" date="2020-06" db="EMBL/GenBank/DDBJ databases">
        <title>Pseudomonas eucalypticola sp. nov., an endophyte of Eucalyptus dunnii leaves with biocontrol ability of eucalyptus leaf blight.</title>
        <authorList>
            <person name="Liu Y."/>
            <person name="Song Z."/>
            <person name="Zeng H."/>
            <person name="Lu M."/>
            <person name="Wang X."/>
            <person name="Lian X."/>
            <person name="Zhang Q."/>
        </authorList>
    </citation>
    <scope>NUCLEOTIDE SEQUENCE [LARGE SCALE GENOMIC DNA]</scope>
    <source>
        <strain evidence="1 2">NP-1</strain>
    </source>
</reference>
<dbReference type="AlphaFoldDB" id="A0A7D5D8T5"/>
<proteinExistence type="predicted"/>
<dbReference type="EMBL" id="CP056030">
    <property type="protein sequence ID" value="QKZ05698.1"/>
    <property type="molecule type" value="Genomic_DNA"/>
</dbReference>
<dbReference type="RefSeq" id="WP_176571441.1">
    <property type="nucleotide sequence ID" value="NZ_CP056030.1"/>
</dbReference>
<protein>
    <submittedName>
        <fullName evidence="1">HIT family protein</fullName>
    </submittedName>
</protein>
<dbReference type="SUPFAM" id="SSF54197">
    <property type="entry name" value="HIT-like"/>
    <property type="match status" value="1"/>
</dbReference>
<dbReference type="Proteomes" id="UP000509568">
    <property type="component" value="Chromosome"/>
</dbReference>
<dbReference type="KEGG" id="pez:HWQ56_18600"/>
<keyword evidence="2" id="KW-1185">Reference proteome</keyword>
<dbReference type="InterPro" id="IPR036265">
    <property type="entry name" value="HIT-like_sf"/>
</dbReference>